<evidence type="ECO:0000313" key="2">
    <source>
        <dbReference type="Proteomes" id="UP001370348"/>
    </source>
</evidence>
<dbReference type="RefSeq" id="WP_394823732.1">
    <property type="nucleotide sequence ID" value="NZ_CP089984.1"/>
</dbReference>
<protein>
    <submittedName>
        <fullName evidence="1">Uncharacterized protein</fullName>
    </submittedName>
</protein>
<keyword evidence="2" id="KW-1185">Reference proteome</keyword>
<dbReference type="Proteomes" id="UP001370348">
    <property type="component" value="Chromosome"/>
</dbReference>
<dbReference type="EMBL" id="CP089984">
    <property type="protein sequence ID" value="WXB14114.1"/>
    <property type="molecule type" value="Genomic_DNA"/>
</dbReference>
<gene>
    <name evidence="1" type="ORF">LZC94_40575</name>
</gene>
<organism evidence="1 2">
    <name type="scientific">Pendulispora albinea</name>
    <dbReference type="NCBI Taxonomy" id="2741071"/>
    <lineage>
        <taxon>Bacteria</taxon>
        <taxon>Pseudomonadati</taxon>
        <taxon>Myxococcota</taxon>
        <taxon>Myxococcia</taxon>
        <taxon>Myxococcales</taxon>
        <taxon>Sorangiineae</taxon>
        <taxon>Pendulisporaceae</taxon>
        <taxon>Pendulispora</taxon>
    </lineage>
</organism>
<name>A0ABZ2LWW8_9BACT</name>
<sequence length="306" mass="33523">MKRLGKRFVLGSGAVVAIAAMGVMATSSRGIPWGLAAPPEERQVALCGGWGARPSADLSFDETLFAAVALSLSEDQRTRLEGLVEEANARWERRANPLFEDFDEGEPDDALEHWLSEAPASVLTAFTASAGRFCATDGLCVEPVMPSAPCPPGFTRFATNADRERARFLAWPFGYARWFRAETEAAASKAAEALRRAGASSKRIGLVVHLGDGERTKEPPFAELRERFVRHETLKRIAQNGGAEDEPRSDHFPLRLDPRDVLVLPRLAAVPEVSKAPRTIWGTSEDAFEAEVHRIAPALRVLRVLR</sequence>
<accession>A0ABZ2LWW8</accession>
<reference evidence="1 2" key="1">
    <citation type="submission" date="2021-12" db="EMBL/GenBank/DDBJ databases">
        <title>Discovery of the Pendulisporaceae a myxobacterial family with distinct sporulation behavior and unique specialized metabolism.</title>
        <authorList>
            <person name="Garcia R."/>
            <person name="Popoff A."/>
            <person name="Bader C.D."/>
            <person name="Loehr J."/>
            <person name="Walesch S."/>
            <person name="Walt C."/>
            <person name="Boldt J."/>
            <person name="Bunk B."/>
            <person name="Haeckl F.J.F.P.J."/>
            <person name="Gunesch A.P."/>
            <person name="Birkelbach J."/>
            <person name="Nuebel U."/>
            <person name="Pietschmann T."/>
            <person name="Bach T."/>
            <person name="Mueller R."/>
        </authorList>
    </citation>
    <scope>NUCLEOTIDE SEQUENCE [LARGE SCALE GENOMIC DNA]</scope>
    <source>
        <strain evidence="1 2">MSr11954</strain>
    </source>
</reference>
<proteinExistence type="predicted"/>
<evidence type="ECO:0000313" key="1">
    <source>
        <dbReference type="EMBL" id="WXB14114.1"/>
    </source>
</evidence>